<evidence type="ECO:0000313" key="4">
    <source>
        <dbReference type="Proteomes" id="UP000703269"/>
    </source>
</evidence>
<evidence type="ECO:0000259" key="2">
    <source>
        <dbReference type="Pfam" id="PF17667"/>
    </source>
</evidence>
<feature type="region of interest" description="Disordered" evidence="1">
    <location>
        <begin position="766"/>
        <end position="787"/>
    </location>
</feature>
<reference evidence="3 4" key="1">
    <citation type="submission" date="2021-08" db="EMBL/GenBank/DDBJ databases">
        <title>Draft Genome Sequence of Phanerochaete sordida strain YK-624.</title>
        <authorList>
            <person name="Mori T."/>
            <person name="Dohra H."/>
            <person name="Suzuki T."/>
            <person name="Kawagishi H."/>
            <person name="Hirai H."/>
        </authorList>
    </citation>
    <scope>NUCLEOTIDE SEQUENCE [LARGE SCALE GENOMIC DNA]</scope>
    <source>
        <strain evidence="3 4">YK-624</strain>
    </source>
</reference>
<proteinExistence type="predicted"/>
<feature type="region of interest" description="Disordered" evidence="1">
    <location>
        <begin position="1"/>
        <end position="23"/>
    </location>
</feature>
<sequence length="865" mass="97813">MRPNIHRRVQGARRRERNRSSESSKYRPLCNILNTVESIAGSNHRWKIVANLGESSEIDHHPDLARYPTDIKEAKAAYRRNVRQPAFSNIARCAWAWMTSLIDVKNSEEVTGFYFSLVPDENGGIPFLRDTEQAKIARAQFIKYATEALLRQHRTHYYSFYIAGMAVRVFRWDRVGCLVSEPIDLAADHETFLDILHRLATAEDDYGADDTVVLATSADIDPVREFKTTNDDLWDYKEMMLNDLESYPIYKVTCPTVDLNAPDTGAANAATGERTYLIGRHAFGHDTVFGRCTRGYAAWDVTERRFVWLKDQWRCGAHTHTELDAYMRLHAHGVPYIATPVAGGDVPGQRTRTQARRAEESRPAQRVHTRLVTREAGRLLETYRDSVELLHICTMAFVAHKHAWERAKVLHGDISVGNIMINCETGNGFLNDWDLCKYREDIEDEHAASEPPRVSGTWAFKSALALRYPRKPPELADDLESFVHVITFLGWRFHHHELSPQPVNDTEDARIQANADNNDLTALVGAFFYQQQRAGAGFYTGGTLKYRAILDGKLLIPFKRLPNGHNPMIDTFLTQAYRLLQEHYWSLDMSAYEKYAVAASDRADPDESDRPLLKEPPETLAATAPLAGDHPAYHCCAMSSQGTSKPNICPSSVPSHAHRRHARSRTRSRCSPATRRSRSSSCGSCATPPGAASSSRRSAATSAGTSSSTRAWCATCAAEAACAAFPRTLTRRPRSANAGPTTLRKMLGCHRRRDRRMCVRALERQTRPRVREAQPARATRRRAVRARRRRRRSKLRCLCLREGPRGWRRRRDLHGRAGRTRNTVFSRTAAVADSKRKKHERDDASFLEAVLSWVEIPTGAVRMTA</sequence>
<comment type="caution">
    <text evidence="3">The sequence shown here is derived from an EMBL/GenBank/DDBJ whole genome shotgun (WGS) entry which is preliminary data.</text>
</comment>
<dbReference type="OrthoDB" id="2802734at2759"/>
<evidence type="ECO:0000256" key="1">
    <source>
        <dbReference type="SAM" id="MobiDB-lite"/>
    </source>
</evidence>
<dbReference type="Pfam" id="PF17667">
    <property type="entry name" value="Pkinase_fungal"/>
    <property type="match status" value="1"/>
</dbReference>
<feature type="region of interest" description="Disordered" evidence="1">
    <location>
        <begin position="647"/>
        <end position="704"/>
    </location>
</feature>
<name>A0A9P3L9J3_9APHY</name>
<organism evidence="3 4">
    <name type="scientific">Phanerochaete sordida</name>
    <dbReference type="NCBI Taxonomy" id="48140"/>
    <lineage>
        <taxon>Eukaryota</taxon>
        <taxon>Fungi</taxon>
        <taxon>Dikarya</taxon>
        <taxon>Basidiomycota</taxon>
        <taxon>Agaricomycotina</taxon>
        <taxon>Agaricomycetes</taxon>
        <taxon>Polyporales</taxon>
        <taxon>Phanerochaetaceae</taxon>
        <taxon>Phanerochaete</taxon>
    </lineage>
</organism>
<dbReference type="AlphaFoldDB" id="A0A9P3L9J3"/>
<gene>
    <name evidence="3" type="ORF">PsYK624_026690</name>
</gene>
<dbReference type="SUPFAM" id="SSF56112">
    <property type="entry name" value="Protein kinase-like (PK-like)"/>
    <property type="match status" value="1"/>
</dbReference>
<feature type="compositionally biased region" description="Basic residues" evidence="1">
    <location>
        <begin position="1"/>
        <end position="17"/>
    </location>
</feature>
<feature type="compositionally biased region" description="Basic residues" evidence="1">
    <location>
        <begin position="778"/>
        <end position="787"/>
    </location>
</feature>
<feature type="domain" description="Fungal-type protein kinase" evidence="2">
    <location>
        <begin position="132"/>
        <end position="488"/>
    </location>
</feature>
<feature type="compositionally biased region" description="Low complexity" evidence="1">
    <location>
        <begin position="686"/>
        <end position="704"/>
    </location>
</feature>
<accession>A0A9P3L9J3</accession>
<keyword evidence="4" id="KW-1185">Reference proteome</keyword>
<dbReference type="Proteomes" id="UP000703269">
    <property type="component" value="Unassembled WGS sequence"/>
</dbReference>
<evidence type="ECO:0000313" key="3">
    <source>
        <dbReference type="EMBL" id="GJE86589.1"/>
    </source>
</evidence>
<dbReference type="Gene3D" id="1.10.510.10">
    <property type="entry name" value="Transferase(Phosphotransferase) domain 1"/>
    <property type="match status" value="1"/>
</dbReference>
<dbReference type="InterPro" id="IPR011009">
    <property type="entry name" value="Kinase-like_dom_sf"/>
</dbReference>
<dbReference type="EMBL" id="BPQB01000004">
    <property type="protein sequence ID" value="GJE86589.1"/>
    <property type="molecule type" value="Genomic_DNA"/>
</dbReference>
<feature type="compositionally biased region" description="Basic residues" evidence="1">
    <location>
        <begin position="656"/>
        <end position="668"/>
    </location>
</feature>
<dbReference type="InterPro" id="IPR040976">
    <property type="entry name" value="Pkinase_fungal"/>
</dbReference>
<dbReference type="PANTHER" id="PTHR38248:SF2">
    <property type="entry name" value="FUNK1 11"/>
    <property type="match status" value="1"/>
</dbReference>
<dbReference type="PANTHER" id="PTHR38248">
    <property type="entry name" value="FUNK1 6"/>
    <property type="match status" value="1"/>
</dbReference>
<protein>
    <recommendedName>
        <fullName evidence="2">Fungal-type protein kinase domain-containing protein</fullName>
    </recommendedName>
</protein>